<feature type="non-terminal residue" evidence="1">
    <location>
        <position position="60"/>
    </location>
</feature>
<gene>
    <name evidence="1" type="ORF">S06H3_66402</name>
</gene>
<dbReference type="EMBL" id="BARV01045228">
    <property type="protein sequence ID" value="GAI66877.1"/>
    <property type="molecule type" value="Genomic_DNA"/>
</dbReference>
<organism evidence="1">
    <name type="scientific">marine sediment metagenome</name>
    <dbReference type="NCBI Taxonomy" id="412755"/>
    <lineage>
        <taxon>unclassified sequences</taxon>
        <taxon>metagenomes</taxon>
        <taxon>ecological metagenomes</taxon>
    </lineage>
</organism>
<proteinExistence type="predicted"/>
<comment type="caution">
    <text evidence="1">The sequence shown here is derived from an EMBL/GenBank/DDBJ whole genome shotgun (WGS) entry which is preliminary data.</text>
</comment>
<feature type="non-terminal residue" evidence="1">
    <location>
        <position position="1"/>
    </location>
</feature>
<protein>
    <submittedName>
        <fullName evidence="1">Uncharacterized protein</fullName>
    </submittedName>
</protein>
<accession>X1QEF1</accession>
<dbReference type="AlphaFoldDB" id="X1QEF1"/>
<evidence type="ECO:0000313" key="1">
    <source>
        <dbReference type="EMBL" id="GAI66877.1"/>
    </source>
</evidence>
<reference evidence="1" key="1">
    <citation type="journal article" date="2014" name="Front. Microbiol.">
        <title>High frequency of phylogenetically diverse reductive dehalogenase-homologous genes in deep subseafloor sedimentary metagenomes.</title>
        <authorList>
            <person name="Kawai M."/>
            <person name="Futagami T."/>
            <person name="Toyoda A."/>
            <person name="Takaki Y."/>
            <person name="Nishi S."/>
            <person name="Hori S."/>
            <person name="Arai W."/>
            <person name="Tsubouchi T."/>
            <person name="Morono Y."/>
            <person name="Uchiyama I."/>
            <person name="Ito T."/>
            <person name="Fujiyama A."/>
            <person name="Inagaki F."/>
            <person name="Takami H."/>
        </authorList>
    </citation>
    <scope>NUCLEOTIDE SEQUENCE</scope>
    <source>
        <strain evidence="1">Expedition CK06-06</strain>
    </source>
</reference>
<name>X1QEF1_9ZZZZ</name>
<sequence>GGQVQLPGKGYIAKKLVVVIKENEITLADDGNPIIVSAVDDKFLFDGGVIYYNSGDYSNA</sequence>